<dbReference type="GO" id="GO:0045785">
    <property type="term" value="P:positive regulation of cell adhesion"/>
    <property type="evidence" value="ECO:0007669"/>
    <property type="project" value="TreeGrafter"/>
</dbReference>
<reference evidence="3" key="2">
    <citation type="submission" date="2025-08" db="UniProtKB">
        <authorList>
            <consortium name="Ensembl"/>
        </authorList>
    </citation>
    <scope>IDENTIFICATION</scope>
</reference>
<keyword evidence="1" id="KW-0472">Membrane</keyword>
<dbReference type="CTD" id="8784"/>
<keyword evidence="2" id="KW-0732">Signal</keyword>
<dbReference type="AlphaFoldDB" id="A0A670JCC0"/>
<accession>A0A670JCC0</accession>
<dbReference type="Proteomes" id="UP000472272">
    <property type="component" value="Chromosome 8"/>
</dbReference>
<reference evidence="3" key="3">
    <citation type="submission" date="2025-09" db="UniProtKB">
        <authorList>
            <consortium name="Ensembl"/>
        </authorList>
    </citation>
    <scope>IDENTIFICATION</scope>
</reference>
<dbReference type="Ensembl" id="ENSPMRT00000022565.1">
    <property type="protein sequence ID" value="ENSPMRP00000021259.1"/>
    <property type="gene ID" value="ENSPMRG00000013809.1"/>
</dbReference>
<organism evidence="3 4">
    <name type="scientific">Podarcis muralis</name>
    <name type="common">Wall lizard</name>
    <name type="synonym">Lacerta muralis</name>
    <dbReference type="NCBI Taxonomy" id="64176"/>
    <lineage>
        <taxon>Eukaryota</taxon>
        <taxon>Metazoa</taxon>
        <taxon>Chordata</taxon>
        <taxon>Craniata</taxon>
        <taxon>Vertebrata</taxon>
        <taxon>Euteleostomi</taxon>
        <taxon>Lepidosauria</taxon>
        <taxon>Squamata</taxon>
        <taxon>Bifurcata</taxon>
        <taxon>Unidentata</taxon>
        <taxon>Episquamata</taxon>
        <taxon>Laterata</taxon>
        <taxon>Lacertibaenia</taxon>
        <taxon>Lacertidae</taxon>
        <taxon>Podarcis</taxon>
    </lineage>
</organism>
<dbReference type="KEGG" id="pmua:114602505"/>
<dbReference type="RefSeq" id="XP_028596656.1">
    <property type="nucleotide sequence ID" value="XM_028740823.1"/>
</dbReference>
<evidence type="ECO:0000313" key="4">
    <source>
        <dbReference type="Proteomes" id="UP000472272"/>
    </source>
</evidence>
<dbReference type="PANTHER" id="PTHR47388">
    <property type="entry name" value="TUMOR NECROSIS FACTOR RECEPTOR SUPERFAMILY MEMBER 18"/>
    <property type="match status" value="1"/>
</dbReference>
<protein>
    <submittedName>
        <fullName evidence="3">TNF receptor superfamily member 18</fullName>
    </submittedName>
</protein>
<feature type="transmembrane region" description="Helical" evidence="1">
    <location>
        <begin position="153"/>
        <end position="177"/>
    </location>
</feature>
<reference evidence="3 4" key="1">
    <citation type="journal article" date="2019" name="Proc. Natl. Acad. Sci. U.S.A.">
        <title>Regulatory changes in pterin and carotenoid genes underlie balanced color polymorphisms in the wall lizard.</title>
        <authorList>
            <person name="Andrade P."/>
            <person name="Pinho C."/>
            <person name="Perez I de Lanuza G."/>
            <person name="Afonso S."/>
            <person name="Brejcha J."/>
            <person name="Rubin C.J."/>
            <person name="Wallerman O."/>
            <person name="Pereira P."/>
            <person name="Sabatino S.J."/>
            <person name="Bellati A."/>
            <person name="Pellitteri-Rosa D."/>
            <person name="Bosakova Z."/>
            <person name="Bunikis I."/>
            <person name="Carretero M.A."/>
            <person name="Feiner N."/>
            <person name="Marsik P."/>
            <person name="Pauperio F."/>
            <person name="Salvi D."/>
            <person name="Soler L."/>
            <person name="While G.M."/>
            <person name="Uller T."/>
            <person name="Font E."/>
            <person name="Andersson L."/>
            <person name="Carneiro M."/>
        </authorList>
    </citation>
    <scope>NUCLEOTIDE SEQUENCE</scope>
</reference>
<dbReference type="OrthoDB" id="9374769at2759"/>
<dbReference type="GO" id="GO:0009897">
    <property type="term" value="C:external side of plasma membrane"/>
    <property type="evidence" value="ECO:0007669"/>
    <property type="project" value="TreeGrafter"/>
</dbReference>
<evidence type="ECO:0000313" key="3">
    <source>
        <dbReference type="Ensembl" id="ENSPMRP00000021259.1"/>
    </source>
</evidence>
<feature type="chain" id="PRO_5025358873" evidence="2">
    <location>
        <begin position="29"/>
        <end position="231"/>
    </location>
</feature>
<evidence type="ECO:0000256" key="1">
    <source>
        <dbReference type="SAM" id="Phobius"/>
    </source>
</evidence>
<dbReference type="InterPro" id="IPR053107">
    <property type="entry name" value="TNFRSF18"/>
</dbReference>
<dbReference type="Gene3D" id="2.10.50.10">
    <property type="entry name" value="Tumor Necrosis Factor Receptor, subunit A, domain 2"/>
    <property type="match status" value="1"/>
</dbReference>
<sequence>MEAKSHPRLDGRWLCLAMLWLCVELAQSTIDGQQEGRPCCSSTLAGVPPKSCGKCGGGKCCKDKLCHQCRALPTCPEGQELRCSGTIDFRYFCSPCPNGTFSDAKGSCCRPWANCKTLGLPVRRPGNTTHNVECGDTRPVTVVMQTDSTVTTILTIVTATGLSLLILLTFFLIICVWTQKKKLPLVEEPESVHPSNFLGSHHEDTCSCQFPEEEHGENMDKWKASQISLAH</sequence>
<proteinExistence type="predicted"/>
<name>A0A670JCC0_PODMU</name>
<keyword evidence="1" id="KW-0812">Transmembrane</keyword>
<gene>
    <name evidence="3" type="primary">TNFRSF18</name>
</gene>
<dbReference type="PANTHER" id="PTHR47388:SF1">
    <property type="entry name" value="TUMOR NECROSIS FACTOR RECEPTOR SUPERFAMILY MEMBER 18"/>
    <property type="match status" value="1"/>
</dbReference>
<keyword evidence="1" id="KW-1133">Transmembrane helix</keyword>
<feature type="signal peptide" evidence="2">
    <location>
        <begin position="1"/>
        <end position="28"/>
    </location>
</feature>
<dbReference type="GeneTree" id="ENSGT00940000166589"/>
<dbReference type="OMA" id="DTCSCQF"/>
<evidence type="ECO:0000256" key="2">
    <source>
        <dbReference type="SAM" id="SignalP"/>
    </source>
</evidence>
<dbReference type="GeneID" id="114602505"/>
<keyword evidence="4" id="KW-1185">Reference proteome</keyword>